<feature type="compositionally biased region" description="Basic and acidic residues" evidence="1">
    <location>
        <begin position="8"/>
        <end position="28"/>
    </location>
</feature>
<sequence>MGTGGNVTKRDDASRRHKAIPERAGPPEEHTALLQEALNRLRKVGLKATLFPRMARLQFGIASAPGIFQRFMDSLLANLDDVVPHFDDMPIAADSQHELLEKCVFVSNSVEFLGYQIDAEGIYLSEEKVEAIHKVPRPKNKQEPYFNFLRLLKFYHNFLENKAGATGPLYLLLDKTQYDYQLPNNTEIAKRKMLQPTEKMSKSEDRKKSRSTVLYRSHRNWPHLETTR</sequence>
<dbReference type="PANTHER" id="PTHR37984:SF12">
    <property type="entry name" value="RIBONUCLEASE H"/>
    <property type="match status" value="1"/>
</dbReference>
<organism evidence="2 3">
    <name type="scientific">Trichinella pseudospiralis</name>
    <name type="common">Parasitic roundworm</name>
    <dbReference type="NCBI Taxonomy" id="6337"/>
    <lineage>
        <taxon>Eukaryota</taxon>
        <taxon>Metazoa</taxon>
        <taxon>Ecdysozoa</taxon>
        <taxon>Nematoda</taxon>
        <taxon>Enoplea</taxon>
        <taxon>Dorylaimia</taxon>
        <taxon>Trichinellida</taxon>
        <taxon>Trichinellidae</taxon>
        <taxon>Trichinella</taxon>
    </lineage>
</organism>
<dbReference type="AlphaFoldDB" id="A0A0V1ITL5"/>
<dbReference type="InterPro" id="IPR043502">
    <property type="entry name" value="DNA/RNA_pol_sf"/>
</dbReference>
<evidence type="ECO:0000313" key="2">
    <source>
        <dbReference type="EMBL" id="KRZ26075.1"/>
    </source>
</evidence>
<keyword evidence="3" id="KW-1185">Reference proteome</keyword>
<evidence type="ECO:0000313" key="3">
    <source>
        <dbReference type="Proteomes" id="UP000054805"/>
    </source>
</evidence>
<proteinExistence type="predicted"/>
<name>A0A0V1ITL5_TRIPS</name>
<evidence type="ECO:0000256" key="1">
    <source>
        <dbReference type="SAM" id="MobiDB-lite"/>
    </source>
</evidence>
<gene>
    <name evidence="2" type="primary">pol</name>
    <name evidence="2" type="ORF">T4B_9099</name>
</gene>
<protein>
    <submittedName>
        <fullName evidence="2">Retrovirus-related Pol polyprotein from transposon opus</fullName>
    </submittedName>
</protein>
<dbReference type="PANTHER" id="PTHR37984">
    <property type="entry name" value="PROTEIN CBG26694"/>
    <property type="match status" value="1"/>
</dbReference>
<reference evidence="2 3" key="1">
    <citation type="submission" date="2015-01" db="EMBL/GenBank/DDBJ databases">
        <title>Evolution of Trichinella species and genotypes.</title>
        <authorList>
            <person name="Korhonen P.K."/>
            <person name="Edoardo P."/>
            <person name="Giuseppe L.R."/>
            <person name="Gasser R.B."/>
        </authorList>
    </citation>
    <scope>NUCLEOTIDE SEQUENCE [LARGE SCALE GENOMIC DNA]</scope>
    <source>
        <strain evidence="2">ISS588</strain>
    </source>
</reference>
<comment type="caution">
    <text evidence="2">The sequence shown here is derived from an EMBL/GenBank/DDBJ whole genome shotgun (WGS) entry which is preliminary data.</text>
</comment>
<dbReference type="Proteomes" id="UP000054805">
    <property type="component" value="Unassembled WGS sequence"/>
</dbReference>
<dbReference type="SUPFAM" id="SSF56672">
    <property type="entry name" value="DNA/RNA polymerases"/>
    <property type="match status" value="1"/>
</dbReference>
<dbReference type="Gene3D" id="3.30.70.270">
    <property type="match status" value="2"/>
</dbReference>
<feature type="region of interest" description="Disordered" evidence="1">
    <location>
        <begin position="1"/>
        <end position="28"/>
    </location>
</feature>
<accession>A0A0V1ITL5</accession>
<dbReference type="InterPro" id="IPR043128">
    <property type="entry name" value="Rev_trsase/Diguanyl_cyclase"/>
</dbReference>
<dbReference type="InterPro" id="IPR050951">
    <property type="entry name" value="Retrovirus_Pol_polyprotein"/>
</dbReference>
<dbReference type="EMBL" id="JYDS01000090">
    <property type="protein sequence ID" value="KRZ26075.1"/>
    <property type="molecule type" value="Genomic_DNA"/>
</dbReference>